<keyword evidence="1" id="KW-0812">Transmembrane</keyword>
<dbReference type="OrthoDB" id="7596241at2"/>
<accession>A0A5C4XER3</accession>
<dbReference type="AlphaFoldDB" id="A0A5C4XER3"/>
<sequence>MAESTATLEQTSFRKKRRRELLTFAVLAFGIWPIVAVGTVASYGFMVWAYQIVYGPPGPHDITPARPNSAE</sequence>
<organism evidence="2 3">
    <name type="scientific">Aliirhizobium smilacinae</name>
    <dbReference type="NCBI Taxonomy" id="1395944"/>
    <lineage>
        <taxon>Bacteria</taxon>
        <taxon>Pseudomonadati</taxon>
        <taxon>Pseudomonadota</taxon>
        <taxon>Alphaproteobacteria</taxon>
        <taxon>Hyphomicrobiales</taxon>
        <taxon>Rhizobiaceae</taxon>
        <taxon>Aliirhizobium</taxon>
    </lineage>
</organism>
<evidence type="ECO:0000256" key="1">
    <source>
        <dbReference type="SAM" id="Phobius"/>
    </source>
</evidence>
<keyword evidence="1" id="KW-1133">Transmembrane helix</keyword>
<proteinExistence type="predicted"/>
<protein>
    <submittedName>
        <fullName evidence="2">Periplasmic nitrate reductase, NapE protein</fullName>
    </submittedName>
</protein>
<dbReference type="NCBIfam" id="TIGR02973">
    <property type="entry name" value="nitrate_rd_NapE"/>
    <property type="match status" value="1"/>
</dbReference>
<evidence type="ECO:0000313" key="3">
    <source>
        <dbReference type="Proteomes" id="UP000311605"/>
    </source>
</evidence>
<name>A0A5C4XER3_9HYPH</name>
<dbReference type="Pfam" id="PF06796">
    <property type="entry name" value="NapE"/>
    <property type="match status" value="1"/>
</dbReference>
<keyword evidence="3" id="KW-1185">Reference proteome</keyword>
<evidence type="ECO:0000313" key="2">
    <source>
        <dbReference type="EMBL" id="TNM61808.1"/>
    </source>
</evidence>
<reference evidence="2 3" key="1">
    <citation type="submission" date="2019-06" db="EMBL/GenBank/DDBJ databases">
        <title>The draft genome of Rhizobium smilacinae PTYR-5.</title>
        <authorList>
            <person name="Liu L."/>
            <person name="Li L."/>
            <person name="Zhang X."/>
        </authorList>
    </citation>
    <scope>NUCLEOTIDE SEQUENCE [LARGE SCALE GENOMIC DNA]</scope>
    <source>
        <strain evidence="2 3">PTYR-5</strain>
    </source>
</reference>
<dbReference type="Proteomes" id="UP000311605">
    <property type="component" value="Unassembled WGS sequence"/>
</dbReference>
<dbReference type="EMBL" id="VDMN01000005">
    <property type="protein sequence ID" value="TNM61808.1"/>
    <property type="molecule type" value="Genomic_DNA"/>
</dbReference>
<dbReference type="InterPro" id="IPR004448">
    <property type="entry name" value="Nitrate_reductase_NapE"/>
</dbReference>
<keyword evidence="1" id="KW-0472">Membrane</keyword>
<comment type="caution">
    <text evidence="2">The sequence shown here is derived from an EMBL/GenBank/DDBJ whole genome shotgun (WGS) entry which is preliminary data.</text>
</comment>
<gene>
    <name evidence="2" type="primary">napE</name>
    <name evidence="2" type="ORF">FHP24_21380</name>
</gene>
<dbReference type="RefSeq" id="WP_139678255.1">
    <property type="nucleotide sequence ID" value="NZ_VDMN01000005.1"/>
</dbReference>
<dbReference type="InterPro" id="IPR010649">
    <property type="entry name" value="NapE_TorE"/>
</dbReference>
<feature type="transmembrane region" description="Helical" evidence="1">
    <location>
        <begin position="21"/>
        <end position="50"/>
    </location>
</feature>